<evidence type="ECO:0000256" key="1">
    <source>
        <dbReference type="SAM" id="MobiDB-lite"/>
    </source>
</evidence>
<sequence length="205" mass="22249">MPSATAPGRQEPCDVLPKHSSQRHTPAAIPLRPKASLARPTPLQLESYPRRRVARLRVPTRTESCATAVAAEIKASAHYAVVPDHVMRNVTVEKFLWEMAHEKPIRFTPQLGAGCFETVYRCALPNGLAVVVKVLHGGMDRRSKEHVVHSGGSSASASTPPLIYEYMGNGALDAYLFDRTHAVGVPALRAMREASGTSTTMSART</sequence>
<dbReference type="EnsemblPlants" id="OPUNC07G01830.1">
    <property type="protein sequence ID" value="OPUNC07G01830.1"/>
    <property type="gene ID" value="OPUNC07G01830"/>
</dbReference>
<evidence type="ECO:0000313" key="3">
    <source>
        <dbReference type="Proteomes" id="UP000026962"/>
    </source>
</evidence>
<organism evidence="2">
    <name type="scientific">Oryza punctata</name>
    <name type="common">Red rice</name>
    <dbReference type="NCBI Taxonomy" id="4537"/>
    <lineage>
        <taxon>Eukaryota</taxon>
        <taxon>Viridiplantae</taxon>
        <taxon>Streptophyta</taxon>
        <taxon>Embryophyta</taxon>
        <taxon>Tracheophyta</taxon>
        <taxon>Spermatophyta</taxon>
        <taxon>Magnoliopsida</taxon>
        <taxon>Liliopsida</taxon>
        <taxon>Poales</taxon>
        <taxon>Poaceae</taxon>
        <taxon>BOP clade</taxon>
        <taxon>Oryzoideae</taxon>
        <taxon>Oryzeae</taxon>
        <taxon>Oryzinae</taxon>
        <taxon>Oryza</taxon>
    </lineage>
</organism>
<reference evidence="2" key="2">
    <citation type="submission" date="2018-05" db="EMBL/GenBank/DDBJ databases">
        <title>OpunRS2 (Oryza punctata Reference Sequence Version 2).</title>
        <authorList>
            <person name="Zhang J."/>
            <person name="Kudrna D."/>
            <person name="Lee S."/>
            <person name="Talag J."/>
            <person name="Welchert J."/>
            <person name="Wing R.A."/>
        </authorList>
    </citation>
    <scope>NUCLEOTIDE SEQUENCE [LARGE SCALE GENOMIC DNA]</scope>
</reference>
<dbReference type="Proteomes" id="UP000026962">
    <property type="component" value="Chromosome 7"/>
</dbReference>
<dbReference type="STRING" id="4537.A0A0E0LGN9"/>
<name>A0A0E0LGN9_ORYPU</name>
<feature type="region of interest" description="Disordered" evidence="1">
    <location>
        <begin position="1"/>
        <end position="36"/>
    </location>
</feature>
<dbReference type="SUPFAM" id="SSF56112">
    <property type="entry name" value="Protein kinase-like (PK-like)"/>
    <property type="match status" value="1"/>
</dbReference>
<reference evidence="2" key="1">
    <citation type="submission" date="2015-04" db="UniProtKB">
        <authorList>
            <consortium name="EnsemblPlants"/>
        </authorList>
    </citation>
    <scope>IDENTIFICATION</scope>
</reference>
<dbReference type="HOGENOM" id="CLU_1339428_0_0_1"/>
<evidence type="ECO:0008006" key="4">
    <source>
        <dbReference type="Google" id="ProtNLM"/>
    </source>
</evidence>
<keyword evidence="3" id="KW-1185">Reference proteome</keyword>
<proteinExistence type="predicted"/>
<dbReference type="Gene3D" id="1.10.510.10">
    <property type="entry name" value="Transferase(Phosphotransferase) domain 1"/>
    <property type="match status" value="1"/>
</dbReference>
<evidence type="ECO:0000313" key="2">
    <source>
        <dbReference type="EnsemblPlants" id="OPUNC07G01830.1"/>
    </source>
</evidence>
<accession>A0A0E0LGN9</accession>
<dbReference type="Gramene" id="OPUNC07G01830.1">
    <property type="protein sequence ID" value="OPUNC07G01830.1"/>
    <property type="gene ID" value="OPUNC07G01830"/>
</dbReference>
<dbReference type="AlphaFoldDB" id="A0A0E0LGN9"/>
<protein>
    <recommendedName>
        <fullName evidence="4">Protein kinase domain-containing protein</fullName>
    </recommendedName>
</protein>
<dbReference type="InterPro" id="IPR011009">
    <property type="entry name" value="Kinase-like_dom_sf"/>
</dbReference>